<dbReference type="InterPro" id="IPR036322">
    <property type="entry name" value="WD40_repeat_dom_sf"/>
</dbReference>
<evidence type="ECO:0000256" key="2">
    <source>
        <dbReference type="ARBA" id="ARBA00022737"/>
    </source>
</evidence>
<evidence type="ECO:0000259" key="4">
    <source>
        <dbReference type="PROSITE" id="PS50197"/>
    </source>
</evidence>
<dbReference type="AlphaFoldDB" id="A0AAD8P379"/>
<evidence type="ECO:0000313" key="5">
    <source>
        <dbReference type="EMBL" id="KAK1430336.1"/>
    </source>
</evidence>
<dbReference type="PANTHER" id="PTHR13743:SF136">
    <property type="entry name" value="BEACH DOMAIN-CONTAINING PROTEIN-RELATED"/>
    <property type="match status" value="1"/>
</dbReference>
<dbReference type="Pfam" id="PF20426">
    <property type="entry name" value="NBCH_WD40"/>
    <property type="match status" value="1"/>
</dbReference>
<name>A0AAD8P379_TARER</name>
<dbReference type="Proteomes" id="UP001229421">
    <property type="component" value="Unassembled WGS sequence"/>
</dbReference>
<dbReference type="InterPro" id="IPR046851">
    <property type="entry name" value="NBCH_WD40"/>
</dbReference>
<accession>A0AAD8P379</accession>
<dbReference type="PROSITE" id="PS50294">
    <property type="entry name" value="WD_REPEATS_REGION"/>
    <property type="match status" value="1"/>
</dbReference>
<proteinExistence type="predicted"/>
<reference evidence="5" key="1">
    <citation type="journal article" date="2023" name="bioRxiv">
        <title>Improved chromosome-level genome assembly for marigold (Tagetes erecta).</title>
        <authorList>
            <person name="Jiang F."/>
            <person name="Yuan L."/>
            <person name="Wang S."/>
            <person name="Wang H."/>
            <person name="Xu D."/>
            <person name="Wang A."/>
            <person name="Fan W."/>
        </authorList>
    </citation>
    <scope>NUCLEOTIDE SEQUENCE</scope>
    <source>
        <strain evidence="5">WSJ</strain>
        <tissue evidence="5">Leaf</tissue>
    </source>
</reference>
<dbReference type="PANTHER" id="PTHR13743">
    <property type="entry name" value="BEIGE/BEACH-RELATED"/>
    <property type="match status" value="1"/>
</dbReference>
<gene>
    <name evidence="5" type="ORF">QVD17_12999</name>
</gene>
<dbReference type="InterPro" id="IPR015943">
    <property type="entry name" value="WD40/YVTN_repeat-like_dom_sf"/>
</dbReference>
<sequence>MERWSRWEISNFEYLMQLNTLAGRSYNDITQYPIFPWILSDYKSTFLDLSNPSSYRDLSKPIGALNDDRFKKLQENYSCFNDPVIPKYHYDSHYSTAGTVLYYLMRVEPFTTLLVRLQGGKFEHAERMFSDIGATWDGVLEDMNDVKELVPEMFYLPEILTNENSITQAGVKLDSVRLPPWAENPVDFMHRHQLALEGEYVSAHLHDWIDLIFGYKQQGKEAISANNVFFYATYEGAVDIDKIQDPVQRRAVEDQVPYFGQTPSRLLAIPHIRKMPLSDVLHMQTIFRNPKEVKQYDVPSADRCNLPASAIHATSNSLVIIDTNAPSAKIALHKWHPNTPDGDGMPFMFQPGINKLNTSGRSKGFMRFFRGRNGPAGSKEYPQAHAYAAPGLRISSLVSITYNNEVITGGHVDNSIRLVSPDGAKTLEIAKGHCAPVTCLSLSPDGKYLVSGSRDTTVLVWRIHRSPRYRSGMIMSEAPVGQVTPTSVSATTAASCFIDKTHRRSIEGPIQVMRGHLGEIVDCCVNSDLGAVASCCYFSDVLVHSVSRGRLLRKFDGVKADMVRISKNGVVVVWNKSVGAITSYSLNGTLIGRVYFPRSCSVRCMEISFHGWNVLVGLNPCNSENDDIESYEGEEQIQRLDVQSPAVCLMDLHTLKVFHTMKLEEGQDITAMTMNKDNTNLLVSTSDKHLIIYTNPAVKFARAGLLASSKEGRVLVYGRGESTIDEAY</sequence>
<dbReference type="InterPro" id="IPR001680">
    <property type="entry name" value="WD40_rpt"/>
</dbReference>
<protein>
    <recommendedName>
        <fullName evidence="4">BEACH domain-containing protein</fullName>
    </recommendedName>
</protein>
<dbReference type="PROSITE" id="PS50082">
    <property type="entry name" value="WD_REPEATS_2"/>
    <property type="match status" value="1"/>
</dbReference>
<dbReference type="InterPro" id="IPR000409">
    <property type="entry name" value="BEACH_dom"/>
</dbReference>
<dbReference type="SMART" id="SM01026">
    <property type="entry name" value="Beach"/>
    <property type="match status" value="1"/>
</dbReference>
<dbReference type="InterPro" id="IPR036372">
    <property type="entry name" value="BEACH_dom_sf"/>
</dbReference>
<keyword evidence="2" id="KW-0677">Repeat</keyword>
<evidence type="ECO:0000256" key="1">
    <source>
        <dbReference type="ARBA" id="ARBA00022574"/>
    </source>
</evidence>
<feature type="repeat" description="WD" evidence="3">
    <location>
        <begin position="430"/>
        <end position="471"/>
    </location>
</feature>
<dbReference type="PROSITE" id="PS50197">
    <property type="entry name" value="BEACH"/>
    <property type="match status" value="1"/>
</dbReference>
<dbReference type="Gene3D" id="2.130.10.10">
    <property type="entry name" value="YVTN repeat-like/Quinoprotein amine dehydrogenase"/>
    <property type="match status" value="2"/>
</dbReference>
<feature type="domain" description="BEACH" evidence="4">
    <location>
        <begin position="1"/>
        <end position="274"/>
    </location>
</feature>
<comment type="caution">
    <text evidence="5">The sequence shown here is derived from an EMBL/GenBank/DDBJ whole genome shotgun (WGS) entry which is preliminary data.</text>
</comment>
<keyword evidence="1 3" id="KW-0853">WD repeat</keyword>
<dbReference type="Pfam" id="PF02138">
    <property type="entry name" value="Beach"/>
    <property type="match status" value="1"/>
</dbReference>
<dbReference type="Gene3D" id="1.10.1540.10">
    <property type="entry name" value="BEACH domain"/>
    <property type="match status" value="1"/>
</dbReference>
<keyword evidence="6" id="KW-1185">Reference proteome</keyword>
<organism evidence="5 6">
    <name type="scientific">Tagetes erecta</name>
    <name type="common">African marigold</name>
    <dbReference type="NCBI Taxonomy" id="13708"/>
    <lineage>
        <taxon>Eukaryota</taxon>
        <taxon>Viridiplantae</taxon>
        <taxon>Streptophyta</taxon>
        <taxon>Embryophyta</taxon>
        <taxon>Tracheophyta</taxon>
        <taxon>Spermatophyta</taxon>
        <taxon>Magnoliopsida</taxon>
        <taxon>eudicotyledons</taxon>
        <taxon>Gunneridae</taxon>
        <taxon>Pentapetalae</taxon>
        <taxon>asterids</taxon>
        <taxon>campanulids</taxon>
        <taxon>Asterales</taxon>
        <taxon>Asteraceae</taxon>
        <taxon>Asteroideae</taxon>
        <taxon>Heliantheae alliance</taxon>
        <taxon>Tageteae</taxon>
        <taxon>Tagetes</taxon>
    </lineage>
</organism>
<dbReference type="EMBL" id="JAUHHV010000003">
    <property type="protein sequence ID" value="KAK1430336.1"/>
    <property type="molecule type" value="Genomic_DNA"/>
</dbReference>
<evidence type="ECO:0000256" key="3">
    <source>
        <dbReference type="PROSITE-ProRule" id="PRU00221"/>
    </source>
</evidence>
<dbReference type="FunFam" id="1.10.1540.10:FF:000001">
    <property type="entry name" value="neurobeachin isoform X1"/>
    <property type="match status" value="1"/>
</dbReference>
<dbReference type="CDD" id="cd06071">
    <property type="entry name" value="Beach"/>
    <property type="match status" value="1"/>
</dbReference>
<dbReference type="InterPro" id="IPR050865">
    <property type="entry name" value="BEACH_Domain"/>
</dbReference>
<dbReference type="SUPFAM" id="SSF81837">
    <property type="entry name" value="BEACH domain"/>
    <property type="match status" value="1"/>
</dbReference>
<evidence type="ECO:0000313" key="6">
    <source>
        <dbReference type="Proteomes" id="UP001229421"/>
    </source>
</evidence>
<dbReference type="SUPFAM" id="SSF50978">
    <property type="entry name" value="WD40 repeat-like"/>
    <property type="match status" value="1"/>
</dbReference>
<dbReference type="SMART" id="SM00320">
    <property type="entry name" value="WD40"/>
    <property type="match status" value="4"/>
</dbReference>